<evidence type="ECO:0000256" key="1">
    <source>
        <dbReference type="SAM" id="Coils"/>
    </source>
</evidence>
<evidence type="ECO:0000313" key="3">
    <source>
        <dbReference type="Proteomes" id="UP001362999"/>
    </source>
</evidence>
<keyword evidence="3" id="KW-1185">Reference proteome</keyword>
<dbReference type="Proteomes" id="UP001362999">
    <property type="component" value="Unassembled WGS sequence"/>
</dbReference>
<evidence type="ECO:0000313" key="2">
    <source>
        <dbReference type="EMBL" id="KAK7030714.1"/>
    </source>
</evidence>
<accession>A0AAW0BX09</accession>
<dbReference type="AlphaFoldDB" id="A0AAW0BX09"/>
<protein>
    <submittedName>
        <fullName evidence="2">Uncharacterized protein</fullName>
    </submittedName>
</protein>
<keyword evidence="1" id="KW-0175">Coiled coil</keyword>
<proteinExistence type="predicted"/>
<sequence length="494" mass="54000">MNTSEAVALINSHLGGPNKILDWLVSQVKTAVDGIPENASDASEALPALPIQAALQTISLEADELQMLSQATKRAPTGAISRPATDQVDSVALSGYIHPWRTRYGRYEDYLESEATRLEAHTQALKSQLQQSKIASQSLSRAIQFLASELENTGSGVQATDDELSEVSLKADASILAAVDNSLRLIEQCASHKYDEDESSLSMVSSAYMTRIEQFQSQTQLSCGRLEAAFRKFEVNDIDLRLNPAIACLLVSLEDPDTGKDIFSNGPSVVQTATELEAAWGRDQAAILDARYAVLNEAITGLSDGILPVLTALYEKIATRKAHVEQTQALGGALKEEIQEITATREQSPPRKAKDAEMQAALTSLLKQLKDLRPHDAPALVLLDQDDIVCEVTRILSERDASRRHEEDWIAGLLPTLRKMESAHTPLLDVAYASSSMNSALPFSVPPNVETVHVDAERKAEKLGDAIVKLKEDMKALTSERATRRMEQFVSKWG</sequence>
<gene>
    <name evidence="2" type="ORF">R3P38DRAFT_2930086</name>
</gene>
<feature type="coiled-coil region" evidence="1">
    <location>
        <begin position="453"/>
        <end position="480"/>
    </location>
</feature>
<comment type="caution">
    <text evidence="2">The sequence shown here is derived from an EMBL/GenBank/DDBJ whole genome shotgun (WGS) entry which is preliminary data.</text>
</comment>
<reference evidence="2 3" key="1">
    <citation type="journal article" date="2024" name="J Genomics">
        <title>Draft genome sequencing and assembly of Favolaschia claudopus CIRM-BRFM 2984 isolated from oak limbs.</title>
        <authorList>
            <person name="Navarro D."/>
            <person name="Drula E."/>
            <person name="Chaduli D."/>
            <person name="Cazenave R."/>
            <person name="Ahrendt S."/>
            <person name="Wang J."/>
            <person name="Lipzen A."/>
            <person name="Daum C."/>
            <person name="Barry K."/>
            <person name="Grigoriev I.V."/>
            <person name="Favel A."/>
            <person name="Rosso M.N."/>
            <person name="Martin F."/>
        </authorList>
    </citation>
    <scope>NUCLEOTIDE SEQUENCE [LARGE SCALE GENOMIC DNA]</scope>
    <source>
        <strain evidence="2 3">CIRM-BRFM 2984</strain>
    </source>
</reference>
<organism evidence="2 3">
    <name type="scientific">Favolaschia claudopus</name>
    <dbReference type="NCBI Taxonomy" id="2862362"/>
    <lineage>
        <taxon>Eukaryota</taxon>
        <taxon>Fungi</taxon>
        <taxon>Dikarya</taxon>
        <taxon>Basidiomycota</taxon>
        <taxon>Agaricomycotina</taxon>
        <taxon>Agaricomycetes</taxon>
        <taxon>Agaricomycetidae</taxon>
        <taxon>Agaricales</taxon>
        <taxon>Marasmiineae</taxon>
        <taxon>Mycenaceae</taxon>
        <taxon>Favolaschia</taxon>
    </lineage>
</organism>
<dbReference type="EMBL" id="JAWWNJ010000025">
    <property type="protein sequence ID" value="KAK7030714.1"/>
    <property type="molecule type" value="Genomic_DNA"/>
</dbReference>
<name>A0AAW0BX09_9AGAR</name>